<dbReference type="AlphaFoldDB" id="A0A4R0RXD0"/>
<dbReference type="OrthoDB" id="2537258at2759"/>
<dbReference type="SUPFAM" id="SSF52047">
    <property type="entry name" value="RNI-like"/>
    <property type="match status" value="1"/>
</dbReference>
<dbReference type="InterPro" id="IPR036047">
    <property type="entry name" value="F-box-like_dom_sf"/>
</dbReference>
<keyword evidence="3" id="KW-1185">Reference proteome</keyword>
<evidence type="ECO:0000313" key="2">
    <source>
        <dbReference type="EMBL" id="TCD70659.1"/>
    </source>
</evidence>
<dbReference type="InterPro" id="IPR032675">
    <property type="entry name" value="LRR_dom_sf"/>
</dbReference>
<feature type="compositionally biased region" description="Pro residues" evidence="1">
    <location>
        <begin position="291"/>
        <end position="306"/>
    </location>
</feature>
<sequence length="707" mass="79874">MSAALPSAALFPPLHDPHRHSHHQPPMEPVVRSILTSTWHVLDQPPPPTLREILGAYKSKGDGDREMLLTMLNAKSAEDQRIASTVSLHRTMLEMYNTPVPPTSSQTQDSHASHIYQPHFPTPPPTTSYHNSPPLPPHPYSSSHPQTESSVRHQRQSIQDSRSRERDHGRESPILIAPSRKRRRSSRSPPPPSREHRSRPMIAVSDTRPTPPHDLPLSPYSSSSTHGSSHGSPRSRESMAIGSLLSEPESAPHHRRTSSERNSKTSRSGNMAEARSSAGLGSHAEPSAPSSRPPPPLSQPLSPPTPFHLPDELLDHILSFLWDNCHGLKASSLVSHAWHTAARPYIFRSVTLFLEGPGEERTDDLRLMLDATPLLGQWVRELRVVQSRQCGSRAAQVHFWSVWTAERYRLVLGRLKRVCGLVVEEEERFRRNLATWRGSVRALSFVLCNVSSSVLLYMLRLLPHVRELLFSQTEIRAEGEETSFPRLVDPQEEDHYTKLTTLDLYAYLSCTGLYEFLPAAFLQSVEILKCSENPLSRDTLFLLGNVTRHLHTLKLDVPSAQWWGPDERRQAVERWPLEHLTSLRTFSLHIHTLDDAILPPLLLKLTQLPIEQITFQGNCAKVHEIEPSVVHAGLDRVLAMFVALRRFVMSDCAAALPLEIVADRVRRLLPTLGRRGVQVQVVQVRFPLLQEHDYFDHNLMVPIRRLT</sequence>
<dbReference type="SUPFAM" id="SSF81383">
    <property type="entry name" value="F-box domain"/>
    <property type="match status" value="1"/>
</dbReference>
<feature type="region of interest" description="Disordered" evidence="1">
    <location>
        <begin position="96"/>
        <end position="306"/>
    </location>
</feature>
<proteinExistence type="predicted"/>
<organism evidence="2 3">
    <name type="scientific">Steccherinum ochraceum</name>
    <dbReference type="NCBI Taxonomy" id="92696"/>
    <lineage>
        <taxon>Eukaryota</taxon>
        <taxon>Fungi</taxon>
        <taxon>Dikarya</taxon>
        <taxon>Basidiomycota</taxon>
        <taxon>Agaricomycotina</taxon>
        <taxon>Agaricomycetes</taxon>
        <taxon>Polyporales</taxon>
        <taxon>Steccherinaceae</taxon>
        <taxon>Steccherinum</taxon>
    </lineage>
</organism>
<reference evidence="2 3" key="1">
    <citation type="submission" date="2018-11" db="EMBL/GenBank/DDBJ databases">
        <title>Genome assembly of Steccherinum ochraceum LE-BIN_3174, the white-rot fungus of the Steccherinaceae family (The Residual Polyporoid clade, Polyporales, Basidiomycota).</title>
        <authorList>
            <person name="Fedorova T.V."/>
            <person name="Glazunova O.A."/>
            <person name="Landesman E.O."/>
            <person name="Moiseenko K.V."/>
            <person name="Psurtseva N.V."/>
            <person name="Savinova O.S."/>
            <person name="Shakhova N.V."/>
            <person name="Tyazhelova T.V."/>
            <person name="Vasina D.V."/>
        </authorList>
    </citation>
    <scope>NUCLEOTIDE SEQUENCE [LARGE SCALE GENOMIC DNA]</scope>
    <source>
        <strain evidence="2 3">LE-BIN_3174</strain>
    </source>
</reference>
<feature type="compositionally biased region" description="Basic and acidic residues" evidence="1">
    <location>
        <begin position="161"/>
        <end position="171"/>
    </location>
</feature>
<name>A0A4R0RXD0_9APHY</name>
<protein>
    <submittedName>
        <fullName evidence="2">Uncharacterized protein</fullName>
    </submittedName>
</protein>
<feature type="compositionally biased region" description="Low complexity" evidence="1">
    <location>
        <begin position="218"/>
        <end position="232"/>
    </location>
</feature>
<comment type="caution">
    <text evidence="2">The sequence shown here is derived from an EMBL/GenBank/DDBJ whole genome shotgun (WGS) entry which is preliminary data.</text>
</comment>
<gene>
    <name evidence="2" type="ORF">EIP91_002380</name>
</gene>
<dbReference type="Proteomes" id="UP000292702">
    <property type="component" value="Unassembled WGS sequence"/>
</dbReference>
<evidence type="ECO:0000313" key="3">
    <source>
        <dbReference type="Proteomes" id="UP000292702"/>
    </source>
</evidence>
<dbReference type="Gene3D" id="3.80.10.10">
    <property type="entry name" value="Ribonuclease Inhibitor"/>
    <property type="match status" value="1"/>
</dbReference>
<dbReference type="EMBL" id="RWJN01000017">
    <property type="protein sequence ID" value="TCD70659.1"/>
    <property type="molecule type" value="Genomic_DNA"/>
</dbReference>
<accession>A0A4R0RXD0</accession>
<evidence type="ECO:0000256" key="1">
    <source>
        <dbReference type="SAM" id="MobiDB-lite"/>
    </source>
</evidence>